<dbReference type="Pfam" id="PF00126">
    <property type="entry name" value="HTH_1"/>
    <property type="match status" value="1"/>
</dbReference>
<dbReference type="InterPro" id="IPR036390">
    <property type="entry name" value="WH_DNA-bd_sf"/>
</dbReference>
<sequence>MPAEHLPNIETKWLHDFLVLAEKRNFSAAAALRNVTQPAFSRRIRALEHALNTELVNRDTHPLTLTASGKQFHATARSLLNQMEEEIGRLAGLSLLGGQTVRIAAAHSLATHLLPYIQPKLAAEHPNVTLNVEAVDADDAVETLREGACDILLAFAADHLSSAPYQSLCLGRSHLHLVCRQPAPWSSAINTAPESDGKSELPVSPMPKPMPWLAYSPSSYMARAIAPVQRHVELQPVFSSSMSDLIKQLVLQGAGVAWLPQYALHQEQRQGQLQVLHPTHCSVPLWLYAYRFESRLHPAGEKVWQGLARLAQDPEFSALL</sequence>
<dbReference type="GO" id="GO:0000976">
    <property type="term" value="F:transcription cis-regulatory region binding"/>
    <property type="evidence" value="ECO:0007669"/>
    <property type="project" value="TreeGrafter"/>
</dbReference>
<evidence type="ECO:0000256" key="1">
    <source>
        <dbReference type="ARBA" id="ARBA00009437"/>
    </source>
</evidence>
<keyword evidence="4" id="KW-0804">Transcription</keyword>
<gene>
    <name evidence="5" type="ORF">J2R62_01000</name>
</gene>
<dbReference type="InterPro" id="IPR036388">
    <property type="entry name" value="WH-like_DNA-bd_sf"/>
</dbReference>
<protein>
    <submittedName>
        <fullName evidence="5">LysR family transcriptional regulator</fullName>
    </submittedName>
</protein>
<dbReference type="CDD" id="cd05466">
    <property type="entry name" value="PBP2_LTTR_substrate"/>
    <property type="match status" value="1"/>
</dbReference>
<accession>A0A379CLK9</accession>
<keyword evidence="3" id="KW-0238">DNA-binding</keyword>
<dbReference type="PANTHER" id="PTHR30126">
    <property type="entry name" value="HTH-TYPE TRANSCRIPTIONAL REGULATOR"/>
    <property type="match status" value="1"/>
</dbReference>
<dbReference type="Gene3D" id="3.40.190.10">
    <property type="entry name" value="Periplasmic binding protein-like II"/>
    <property type="match status" value="2"/>
</dbReference>
<evidence type="ECO:0000256" key="4">
    <source>
        <dbReference type="ARBA" id="ARBA00023163"/>
    </source>
</evidence>
<dbReference type="PROSITE" id="PS50931">
    <property type="entry name" value="HTH_LYSR"/>
    <property type="match status" value="1"/>
</dbReference>
<dbReference type="RefSeq" id="WP_115149231.1">
    <property type="nucleotide sequence ID" value="NZ_JAFNAA010000001.1"/>
</dbReference>
<evidence type="ECO:0000256" key="2">
    <source>
        <dbReference type="ARBA" id="ARBA00023015"/>
    </source>
</evidence>
<dbReference type="PANTHER" id="PTHR30126:SF2">
    <property type="entry name" value="HTH-TYPE TRANSCRIPTIONAL REGULATOR YJIE"/>
    <property type="match status" value="1"/>
</dbReference>
<dbReference type="InterPro" id="IPR000847">
    <property type="entry name" value="LysR_HTH_N"/>
</dbReference>
<evidence type="ECO:0000313" key="5">
    <source>
        <dbReference type="EMBL" id="MBO1106811.1"/>
    </source>
</evidence>
<dbReference type="GO" id="GO:0003700">
    <property type="term" value="F:DNA-binding transcription factor activity"/>
    <property type="evidence" value="ECO:0007669"/>
    <property type="project" value="InterPro"/>
</dbReference>
<keyword evidence="2" id="KW-0805">Transcription regulation</keyword>
<name>A0A379CLK9_PLESH</name>
<proteinExistence type="inferred from homology"/>
<reference evidence="5" key="1">
    <citation type="submission" date="2021-03" db="EMBL/GenBank/DDBJ databases">
        <title>Plesiomonas shigelloides zfcc0051, isolated from zebrafish feces.</title>
        <authorList>
            <person name="Vanderhoek Z."/>
            <person name="Gaulke C."/>
        </authorList>
    </citation>
    <scope>NUCLEOTIDE SEQUENCE</scope>
    <source>
        <strain evidence="5">Zfcc0051</strain>
    </source>
</reference>
<dbReference type="Gene3D" id="1.10.10.10">
    <property type="entry name" value="Winged helix-like DNA-binding domain superfamily/Winged helix DNA-binding domain"/>
    <property type="match status" value="1"/>
</dbReference>
<dbReference type="AlphaFoldDB" id="A0A379CLK9"/>
<dbReference type="Proteomes" id="UP000664658">
    <property type="component" value="Unassembled WGS sequence"/>
</dbReference>
<evidence type="ECO:0000256" key="3">
    <source>
        <dbReference type="ARBA" id="ARBA00023125"/>
    </source>
</evidence>
<evidence type="ECO:0000313" key="6">
    <source>
        <dbReference type="Proteomes" id="UP000664658"/>
    </source>
</evidence>
<dbReference type="SUPFAM" id="SSF53850">
    <property type="entry name" value="Periplasmic binding protein-like II"/>
    <property type="match status" value="1"/>
</dbReference>
<dbReference type="InterPro" id="IPR005119">
    <property type="entry name" value="LysR_subst-bd"/>
</dbReference>
<comment type="similarity">
    <text evidence="1">Belongs to the LysR transcriptional regulatory family.</text>
</comment>
<dbReference type="SUPFAM" id="SSF46785">
    <property type="entry name" value="Winged helix' DNA-binding domain"/>
    <property type="match status" value="1"/>
</dbReference>
<comment type="caution">
    <text evidence="5">The sequence shown here is derived from an EMBL/GenBank/DDBJ whole genome shotgun (WGS) entry which is preliminary data.</text>
</comment>
<dbReference type="Pfam" id="PF03466">
    <property type="entry name" value="LysR_substrate"/>
    <property type="match status" value="2"/>
</dbReference>
<organism evidence="5 6">
    <name type="scientific">Plesiomonas shigelloides</name>
    <name type="common">Aeromonas shigelloides</name>
    <dbReference type="NCBI Taxonomy" id="703"/>
    <lineage>
        <taxon>Bacteria</taxon>
        <taxon>Pseudomonadati</taxon>
        <taxon>Pseudomonadota</taxon>
        <taxon>Gammaproteobacteria</taxon>
        <taxon>Enterobacterales</taxon>
        <taxon>Enterobacteriaceae</taxon>
        <taxon>Plesiomonas</taxon>
    </lineage>
</organism>
<dbReference type="PRINTS" id="PR00039">
    <property type="entry name" value="HTHLYSR"/>
</dbReference>
<dbReference type="EMBL" id="JAFNAA010000001">
    <property type="protein sequence ID" value="MBO1106811.1"/>
    <property type="molecule type" value="Genomic_DNA"/>
</dbReference>